<protein>
    <recommendedName>
        <fullName evidence="1">ESPR domain-containing protein</fullName>
    </recommendedName>
</protein>
<dbReference type="AlphaFoldDB" id="A0A1A7QDP1"/>
<dbReference type="RefSeq" id="WP_065233568.1">
    <property type="nucleotide sequence ID" value="NZ_JTJS01000003.1"/>
</dbReference>
<organism evidence="2 3">
    <name type="scientific">Gallibacterium genomosp. 3</name>
    <dbReference type="NCBI Taxonomy" id="505345"/>
    <lineage>
        <taxon>Bacteria</taxon>
        <taxon>Pseudomonadati</taxon>
        <taxon>Pseudomonadota</taxon>
        <taxon>Gammaproteobacteria</taxon>
        <taxon>Pasteurellales</taxon>
        <taxon>Pasteurellaceae</taxon>
        <taxon>Gallibacterium</taxon>
    </lineage>
</organism>
<accession>A0A1A7QDP1</accession>
<dbReference type="InterPro" id="IPR024973">
    <property type="entry name" value="ESPR"/>
</dbReference>
<evidence type="ECO:0000313" key="3">
    <source>
        <dbReference type="Proteomes" id="UP000243168"/>
    </source>
</evidence>
<gene>
    <name evidence="2" type="ORF">QV07_00390</name>
</gene>
<evidence type="ECO:0000259" key="1">
    <source>
        <dbReference type="Pfam" id="PF13018"/>
    </source>
</evidence>
<comment type="caution">
    <text evidence="2">The sequence shown here is derived from an EMBL/GenBank/DDBJ whole genome shotgun (WGS) entry which is preliminary data.</text>
</comment>
<reference evidence="2 3" key="1">
    <citation type="submission" date="2014-11" db="EMBL/GenBank/DDBJ databases">
        <title>Pan-genome of Gallibacterium spp.</title>
        <authorList>
            <person name="Kudirkiene E."/>
            <person name="Bojesen A.M."/>
        </authorList>
    </citation>
    <scope>NUCLEOTIDE SEQUENCE [LARGE SCALE GENOMIC DNA]</scope>
    <source>
        <strain evidence="2 3">F298</strain>
    </source>
</reference>
<feature type="domain" description="ESPR" evidence="1">
    <location>
        <begin position="3"/>
        <end position="38"/>
    </location>
</feature>
<evidence type="ECO:0000313" key="2">
    <source>
        <dbReference type="EMBL" id="OBX12092.1"/>
    </source>
</evidence>
<dbReference type="Pfam" id="PF13018">
    <property type="entry name" value="ESPR"/>
    <property type="match status" value="1"/>
</dbReference>
<name>A0A1A7QDP1_9PAST</name>
<dbReference type="EMBL" id="JTJS01000003">
    <property type="protein sequence ID" value="OBX12092.1"/>
    <property type="molecule type" value="Genomic_DNA"/>
</dbReference>
<proteinExistence type="predicted"/>
<sequence>MLNRVFNVVFNYSLGVFTAVSELSRRRIKTKSVSQSKSLQNVIRINLSRLTLGILIGCGVSTPTWANTTSATIVDLSAEPKFSNISTIDPIKYTADNGEYRLYKEGDILYKTDVTTVPNHDGTTTTYKQASDGLWYPASN</sequence>
<dbReference type="Proteomes" id="UP000243168">
    <property type="component" value="Unassembled WGS sequence"/>
</dbReference>